<organism evidence="7 8">
    <name type="scientific">Aspergillus calidoustus</name>
    <dbReference type="NCBI Taxonomy" id="454130"/>
    <lineage>
        <taxon>Eukaryota</taxon>
        <taxon>Fungi</taxon>
        <taxon>Dikarya</taxon>
        <taxon>Ascomycota</taxon>
        <taxon>Pezizomycotina</taxon>
        <taxon>Eurotiomycetes</taxon>
        <taxon>Eurotiomycetidae</taxon>
        <taxon>Eurotiales</taxon>
        <taxon>Aspergillaceae</taxon>
        <taxon>Aspergillus</taxon>
        <taxon>Aspergillus subgen. Nidulantes</taxon>
    </lineage>
</organism>
<evidence type="ECO:0000256" key="4">
    <source>
        <dbReference type="ARBA" id="ARBA00023242"/>
    </source>
</evidence>
<evidence type="ECO:0000256" key="2">
    <source>
        <dbReference type="ARBA" id="ARBA00023125"/>
    </source>
</evidence>
<feature type="region of interest" description="Disordered" evidence="5">
    <location>
        <begin position="147"/>
        <end position="167"/>
    </location>
</feature>
<dbReference type="InterPro" id="IPR036864">
    <property type="entry name" value="Zn2-C6_fun-type_DNA-bd_sf"/>
</dbReference>
<dbReference type="PROSITE" id="PS00463">
    <property type="entry name" value="ZN2_CY6_FUNGAL_1"/>
    <property type="match status" value="1"/>
</dbReference>
<dbReference type="Proteomes" id="UP000054771">
    <property type="component" value="Unassembled WGS sequence"/>
</dbReference>
<dbReference type="OrthoDB" id="2593732at2759"/>
<evidence type="ECO:0000256" key="5">
    <source>
        <dbReference type="SAM" id="MobiDB-lite"/>
    </source>
</evidence>
<dbReference type="PANTHER" id="PTHR47256">
    <property type="entry name" value="ZN(II)2CYS6 TRANSCRIPTION FACTOR (EUROFUNG)-RELATED"/>
    <property type="match status" value="1"/>
</dbReference>
<dbReference type="AlphaFoldDB" id="A0A0U5C3N8"/>
<dbReference type="GO" id="GO:0008270">
    <property type="term" value="F:zinc ion binding"/>
    <property type="evidence" value="ECO:0007669"/>
    <property type="project" value="InterPro"/>
</dbReference>
<dbReference type="PROSITE" id="PS50048">
    <property type="entry name" value="ZN2_CY6_FUNGAL_2"/>
    <property type="match status" value="1"/>
</dbReference>
<keyword evidence="1" id="KW-0805">Transcription regulation</keyword>
<name>A0A0U5C3N8_ASPCI</name>
<dbReference type="PANTHER" id="PTHR47256:SF4">
    <property type="entry name" value="ZN(II)2CYS6 TRANSCRIPTION FACTOR (EUROFUNG)"/>
    <property type="match status" value="1"/>
</dbReference>
<evidence type="ECO:0000313" key="8">
    <source>
        <dbReference type="Proteomes" id="UP000054771"/>
    </source>
</evidence>
<dbReference type="SMART" id="SM00066">
    <property type="entry name" value="GAL4"/>
    <property type="match status" value="1"/>
</dbReference>
<keyword evidence="3" id="KW-0804">Transcription</keyword>
<dbReference type="CDD" id="cd00067">
    <property type="entry name" value="GAL4"/>
    <property type="match status" value="1"/>
</dbReference>
<dbReference type="CDD" id="cd12148">
    <property type="entry name" value="fungal_TF_MHR"/>
    <property type="match status" value="1"/>
</dbReference>
<evidence type="ECO:0000256" key="1">
    <source>
        <dbReference type="ARBA" id="ARBA00023015"/>
    </source>
</evidence>
<dbReference type="Pfam" id="PF00172">
    <property type="entry name" value="Zn_clus"/>
    <property type="match status" value="1"/>
</dbReference>
<evidence type="ECO:0000256" key="3">
    <source>
        <dbReference type="ARBA" id="ARBA00023163"/>
    </source>
</evidence>
<dbReference type="EMBL" id="CDMC01000001">
    <property type="protein sequence ID" value="CEL01993.1"/>
    <property type="molecule type" value="Genomic_DNA"/>
</dbReference>
<dbReference type="Gene3D" id="4.10.240.10">
    <property type="entry name" value="Zn(2)-C6 fungal-type DNA-binding domain"/>
    <property type="match status" value="1"/>
</dbReference>
<proteinExistence type="predicted"/>
<evidence type="ECO:0000259" key="6">
    <source>
        <dbReference type="PROSITE" id="PS50048"/>
    </source>
</evidence>
<keyword evidence="4" id="KW-0539">Nucleus</keyword>
<gene>
    <name evidence="7" type="ORF">ASPCAL01569</name>
</gene>
<keyword evidence="8" id="KW-1185">Reference proteome</keyword>
<dbReference type="InterPro" id="IPR001138">
    <property type="entry name" value="Zn2Cys6_DnaBD"/>
</dbReference>
<sequence>MSDPQSSRPLAPAPGLPETQHVVTEEANPGRKHKTTACRACKQKKLKCRGDPPCQHCVANGIECHVDEMADMRRKTAMKRKVDRLEHSSDTFDRLADALRETKDKRLAQVLSLIQSNASVEELHDYLEANFTRAEMGKTAELQDLQHHLRRSSDEPEEEDPPVSRPPRRMLDVRRLADSPIYRVPAKPWTTVTDDDDLVSHLVSLFFTWSFPYFCWIDRDAIISAMQSGDLQNPHCSPFLVNAILSEASYNSDYTEVYTVPDDPLSRGDQFYDEARRLLEQEEQEESPASIATILGLMIIGVRLTWAGKDRVGVMYMNLSSRAAEEYANAHPPLPVYDEPTRAAGNVVNWTLWGNFCLAASASASFMKHMNAQPPQRPRVSICHSNRKDVWSPYPLGEDPVPGHYSCVFDRWCDICCIAISITRSFYSAEDRRPPSETSSVVSDIYQQLQGWYANLPDCLRAETTTVPHVLSLHLFYHTTVIQLFWVFQSYNTPDLDPKAFASARTTTYLNARRIAQLISIHRMRWGIDRMPPSTLQWITIGLFALIGALDSPENRTAFTELCTLSRAFSRRFPLAKGILRMLQLTAQHMNITFPEETDALFSSFAVENWTDRDRESFSSLYPHLMSVIKHGPARREDGSLDQFLQKWDNLALEDGVRHPRSGVAQSAK</sequence>
<feature type="region of interest" description="Disordered" evidence="5">
    <location>
        <begin position="1"/>
        <end position="34"/>
    </location>
</feature>
<reference evidence="8" key="1">
    <citation type="journal article" date="2016" name="Genome Announc.">
        <title>Draft genome sequences of fungus Aspergillus calidoustus.</title>
        <authorList>
            <person name="Horn F."/>
            <person name="Linde J."/>
            <person name="Mattern D.J."/>
            <person name="Walther G."/>
            <person name="Guthke R."/>
            <person name="Scherlach K."/>
            <person name="Martin K."/>
            <person name="Brakhage A.A."/>
            <person name="Petzke L."/>
            <person name="Valiante V."/>
        </authorList>
    </citation>
    <scope>NUCLEOTIDE SEQUENCE [LARGE SCALE GENOMIC DNA]</scope>
    <source>
        <strain evidence="8">SF006504</strain>
    </source>
</reference>
<dbReference type="GO" id="GO:0003677">
    <property type="term" value="F:DNA binding"/>
    <property type="evidence" value="ECO:0007669"/>
    <property type="project" value="UniProtKB-KW"/>
</dbReference>
<dbReference type="GO" id="GO:0000981">
    <property type="term" value="F:DNA-binding transcription factor activity, RNA polymerase II-specific"/>
    <property type="evidence" value="ECO:0007669"/>
    <property type="project" value="InterPro"/>
</dbReference>
<dbReference type="OMA" id="APSTIQW"/>
<dbReference type="STRING" id="454130.A0A0U5C3N8"/>
<feature type="domain" description="Zn(2)-C6 fungal-type" evidence="6">
    <location>
        <begin position="37"/>
        <end position="66"/>
    </location>
</feature>
<keyword evidence="2" id="KW-0238">DNA-binding</keyword>
<dbReference type="SUPFAM" id="SSF57701">
    <property type="entry name" value="Zn2/Cys6 DNA-binding domain"/>
    <property type="match status" value="1"/>
</dbReference>
<dbReference type="InterPro" id="IPR053187">
    <property type="entry name" value="Notoamide_regulator"/>
</dbReference>
<accession>A0A0U5C3N8</accession>
<evidence type="ECO:0000313" key="7">
    <source>
        <dbReference type="EMBL" id="CEL01993.1"/>
    </source>
</evidence>
<protein>
    <recommendedName>
        <fullName evidence="6">Zn(2)-C6 fungal-type domain-containing protein</fullName>
    </recommendedName>
</protein>